<dbReference type="AlphaFoldDB" id="A0AAQ4FGG4"/>
<evidence type="ECO:0000256" key="1">
    <source>
        <dbReference type="SAM" id="MobiDB-lite"/>
    </source>
</evidence>
<name>A0AAQ4FGG4_AMBAM</name>
<feature type="compositionally biased region" description="Polar residues" evidence="1">
    <location>
        <begin position="268"/>
        <end position="280"/>
    </location>
</feature>
<keyword evidence="2" id="KW-0812">Transmembrane</keyword>
<feature type="region of interest" description="Disordered" evidence="1">
    <location>
        <begin position="142"/>
        <end position="192"/>
    </location>
</feature>
<comment type="caution">
    <text evidence="3">The sequence shown here is derived from an EMBL/GenBank/DDBJ whole genome shotgun (WGS) entry which is preliminary data.</text>
</comment>
<gene>
    <name evidence="3" type="ORF">V5799_007770</name>
</gene>
<reference evidence="3 4" key="1">
    <citation type="journal article" date="2023" name="Arcadia Sci">
        <title>De novo assembly of a long-read Amblyomma americanum tick genome.</title>
        <authorList>
            <person name="Chou S."/>
            <person name="Poskanzer K.E."/>
            <person name="Rollins M."/>
            <person name="Thuy-Boun P.S."/>
        </authorList>
    </citation>
    <scope>NUCLEOTIDE SEQUENCE [LARGE SCALE GENOMIC DNA]</scope>
    <source>
        <strain evidence="3">F_SG_1</strain>
        <tissue evidence="3">Salivary glands</tissue>
    </source>
</reference>
<evidence type="ECO:0000256" key="2">
    <source>
        <dbReference type="SAM" id="Phobius"/>
    </source>
</evidence>
<feature type="region of interest" description="Disordered" evidence="1">
    <location>
        <begin position="208"/>
        <end position="291"/>
    </location>
</feature>
<keyword evidence="2" id="KW-0472">Membrane</keyword>
<proteinExistence type="predicted"/>
<dbReference type="Proteomes" id="UP001321473">
    <property type="component" value="Unassembled WGS sequence"/>
</dbReference>
<feature type="region of interest" description="Disordered" evidence="1">
    <location>
        <begin position="508"/>
        <end position="528"/>
    </location>
</feature>
<keyword evidence="2" id="KW-1133">Transmembrane helix</keyword>
<feature type="compositionally biased region" description="Basic and acidic residues" evidence="1">
    <location>
        <begin position="508"/>
        <end position="517"/>
    </location>
</feature>
<feature type="region of interest" description="Disordered" evidence="1">
    <location>
        <begin position="48"/>
        <end position="72"/>
    </location>
</feature>
<organism evidence="3 4">
    <name type="scientific">Amblyomma americanum</name>
    <name type="common">Lone star tick</name>
    <dbReference type="NCBI Taxonomy" id="6943"/>
    <lineage>
        <taxon>Eukaryota</taxon>
        <taxon>Metazoa</taxon>
        <taxon>Ecdysozoa</taxon>
        <taxon>Arthropoda</taxon>
        <taxon>Chelicerata</taxon>
        <taxon>Arachnida</taxon>
        <taxon>Acari</taxon>
        <taxon>Parasitiformes</taxon>
        <taxon>Ixodida</taxon>
        <taxon>Ixodoidea</taxon>
        <taxon>Ixodidae</taxon>
        <taxon>Amblyomminae</taxon>
        <taxon>Amblyomma</taxon>
    </lineage>
</organism>
<evidence type="ECO:0000313" key="4">
    <source>
        <dbReference type="Proteomes" id="UP001321473"/>
    </source>
</evidence>
<feature type="compositionally biased region" description="Basic residues" evidence="1">
    <location>
        <begin position="146"/>
        <end position="165"/>
    </location>
</feature>
<accession>A0AAQ4FGG4</accession>
<evidence type="ECO:0000313" key="3">
    <source>
        <dbReference type="EMBL" id="KAK8785865.1"/>
    </source>
</evidence>
<feature type="transmembrane region" description="Helical" evidence="2">
    <location>
        <begin position="576"/>
        <end position="600"/>
    </location>
</feature>
<keyword evidence="4" id="KW-1185">Reference proteome</keyword>
<feature type="compositionally biased region" description="Basic residues" evidence="1">
    <location>
        <begin position="49"/>
        <end position="61"/>
    </location>
</feature>
<feature type="compositionally biased region" description="Low complexity" evidence="1">
    <location>
        <begin position="170"/>
        <end position="181"/>
    </location>
</feature>
<sequence>MMDFHDSLIKFASSLRNFEKKGQEVLNAAAGKGNASALAVEGGPAVLKAGRRRRSRRRHGRGVGDGGAAAYRNDDRSFKTHAYVTAGTDDLVQKRDDESLRVIRIKILHHGREKGDIAERPHSKTTPCPVALFSSAAVRRTAVVTRGRRSTSARVRSTKKGKSPKTTRAPTSKKTSPTRSTGDPIKNCPQNDDVEVAKNNVEAQDIEQHYEESSGEDASEETASQSNDDEPAPHVDTQLPSEDDAHEYESASGSEGGTGAEADESAEYAQSATVETSQVAKGSGRKPYNLHSRGDHLRIHIVHKPSNPQADVNETFFANHSLVNKTGHDVLMVKTDDHFFVENGSKAVKVRDVDQDPVPGEVLKYVEVRRNDDQEPYFGNQDYVEEFEKRVKQVNESLQRIRNYRQPAKANRRARRDNVRFMRSLRFAPPGKADMPSRKGEIQRSRVIGANSGSIRITINRRLDNEEGAQKASAARVAPIRMTEPRANGVPLRHNIHVLDSQAREVPLRTVSKRDANESSSADEPTGGDILEILVNNSRGNSEPLLNLPGKVAGHNAYASDSHPAVSKYEQLRFRALALTCVLAVVSVFTVAVVLTMLYIDLNHLFHFKRDFKYTALDLTVSPYDDIEEATPLNY</sequence>
<protein>
    <submittedName>
        <fullName evidence="3">Uncharacterized protein</fullName>
    </submittedName>
</protein>
<dbReference type="EMBL" id="JARKHS020003263">
    <property type="protein sequence ID" value="KAK8785865.1"/>
    <property type="molecule type" value="Genomic_DNA"/>
</dbReference>